<dbReference type="Proteomes" id="UP000663845">
    <property type="component" value="Unassembled WGS sequence"/>
</dbReference>
<dbReference type="AlphaFoldDB" id="A0A815TSR2"/>
<evidence type="ECO:0000313" key="3">
    <source>
        <dbReference type="EMBL" id="CAF3665567.1"/>
    </source>
</evidence>
<reference evidence="2" key="1">
    <citation type="submission" date="2021-02" db="EMBL/GenBank/DDBJ databases">
        <authorList>
            <person name="Nowell W R."/>
        </authorList>
    </citation>
    <scope>NUCLEOTIDE SEQUENCE</scope>
</reference>
<accession>A0A815TSR2</accession>
<feature type="transmembrane region" description="Helical" evidence="1">
    <location>
        <begin position="6"/>
        <end position="33"/>
    </location>
</feature>
<evidence type="ECO:0000256" key="1">
    <source>
        <dbReference type="SAM" id="Phobius"/>
    </source>
</evidence>
<dbReference type="EMBL" id="CAJNOG010002431">
    <property type="protein sequence ID" value="CAF1504809.1"/>
    <property type="molecule type" value="Genomic_DNA"/>
</dbReference>
<comment type="caution">
    <text evidence="2">The sequence shown here is derived from an EMBL/GenBank/DDBJ whole genome shotgun (WGS) entry which is preliminary data.</text>
</comment>
<proteinExistence type="predicted"/>
<dbReference type="Proteomes" id="UP000663844">
    <property type="component" value="Unassembled WGS sequence"/>
</dbReference>
<dbReference type="EMBL" id="CAJOAZ010000511">
    <property type="protein sequence ID" value="CAF3665567.1"/>
    <property type="molecule type" value="Genomic_DNA"/>
</dbReference>
<keyword evidence="1" id="KW-1133">Transmembrane helix</keyword>
<sequence>MDGLDKIIVVTICSAVGLILIIAIISVIIWFILRRKSNTTAYNRKSNIFRRPQYQRSKKFFSIKFHSTNVKTGKSKFNTSDSSVSLSFNPPHLINQNVKNLDKLSTSTNLDRYSKGTSDPIYTSSSSISTSMSNLALAVPSEPQNQHLNTLYFRFLNELNHILTLQQDQRQTNPLKYTQSCRRTNDLLPFDYSRSVTPSAINVTSSSDQNSLEPIYIRTNNHLNSTLVRKARLAQIRDDTIVLY</sequence>
<keyword evidence="1" id="KW-0472">Membrane</keyword>
<name>A0A815TSR2_9BILA</name>
<gene>
    <name evidence="2" type="ORF">JYZ213_LOCUS43693</name>
    <name evidence="3" type="ORF">OXD698_LOCUS9885</name>
</gene>
<keyword evidence="1" id="KW-0812">Transmembrane</keyword>
<protein>
    <submittedName>
        <fullName evidence="2">Uncharacterized protein</fullName>
    </submittedName>
</protein>
<organism evidence="2 4">
    <name type="scientific">Adineta steineri</name>
    <dbReference type="NCBI Taxonomy" id="433720"/>
    <lineage>
        <taxon>Eukaryota</taxon>
        <taxon>Metazoa</taxon>
        <taxon>Spiralia</taxon>
        <taxon>Gnathifera</taxon>
        <taxon>Rotifera</taxon>
        <taxon>Eurotatoria</taxon>
        <taxon>Bdelloidea</taxon>
        <taxon>Adinetida</taxon>
        <taxon>Adinetidae</taxon>
        <taxon>Adineta</taxon>
    </lineage>
</organism>
<evidence type="ECO:0000313" key="4">
    <source>
        <dbReference type="Proteomes" id="UP000663845"/>
    </source>
</evidence>
<evidence type="ECO:0000313" key="2">
    <source>
        <dbReference type="EMBL" id="CAF1504809.1"/>
    </source>
</evidence>